<feature type="compositionally biased region" description="Basic and acidic residues" evidence="1">
    <location>
        <begin position="361"/>
        <end position="381"/>
    </location>
</feature>
<dbReference type="AlphaFoldDB" id="A0AAV7N027"/>
<evidence type="ECO:0000256" key="1">
    <source>
        <dbReference type="SAM" id="MobiDB-lite"/>
    </source>
</evidence>
<keyword evidence="4" id="KW-1185">Reference proteome</keyword>
<comment type="caution">
    <text evidence="3">The sequence shown here is derived from an EMBL/GenBank/DDBJ whole genome shotgun (WGS) entry which is preliminary data.</text>
</comment>
<dbReference type="SMART" id="SM00498">
    <property type="entry name" value="FH2"/>
    <property type="match status" value="1"/>
</dbReference>
<feature type="region of interest" description="Disordered" evidence="1">
    <location>
        <begin position="361"/>
        <end position="395"/>
    </location>
</feature>
<dbReference type="Gene3D" id="1.20.58.2220">
    <property type="entry name" value="Formin, FH2 domain"/>
    <property type="match status" value="1"/>
</dbReference>
<evidence type="ECO:0000259" key="2">
    <source>
        <dbReference type="PROSITE" id="PS51444"/>
    </source>
</evidence>
<evidence type="ECO:0000313" key="4">
    <source>
        <dbReference type="Proteomes" id="UP001066276"/>
    </source>
</evidence>
<dbReference type="Pfam" id="PF02181">
    <property type="entry name" value="FH2"/>
    <property type="match status" value="1"/>
</dbReference>
<dbReference type="PROSITE" id="PS51444">
    <property type="entry name" value="FH2"/>
    <property type="match status" value="1"/>
</dbReference>
<evidence type="ECO:0000313" key="3">
    <source>
        <dbReference type="EMBL" id="KAJ1108019.1"/>
    </source>
</evidence>
<feature type="domain" description="FH2" evidence="2">
    <location>
        <begin position="1"/>
        <end position="377"/>
    </location>
</feature>
<dbReference type="PANTHER" id="PTHR46345:SF5">
    <property type="entry name" value="INVERTED FORMIN-2"/>
    <property type="match status" value="1"/>
</dbReference>
<organism evidence="3 4">
    <name type="scientific">Pleurodeles waltl</name>
    <name type="common">Iberian ribbed newt</name>
    <dbReference type="NCBI Taxonomy" id="8319"/>
    <lineage>
        <taxon>Eukaryota</taxon>
        <taxon>Metazoa</taxon>
        <taxon>Chordata</taxon>
        <taxon>Craniata</taxon>
        <taxon>Vertebrata</taxon>
        <taxon>Euteleostomi</taxon>
        <taxon>Amphibia</taxon>
        <taxon>Batrachia</taxon>
        <taxon>Caudata</taxon>
        <taxon>Salamandroidea</taxon>
        <taxon>Salamandridae</taxon>
        <taxon>Pleurodelinae</taxon>
        <taxon>Pleurodeles</taxon>
    </lineage>
</organism>
<protein>
    <recommendedName>
        <fullName evidence="2">FH2 domain-containing protein</fullName>
    </recommendedName>
</protein>
<sequence>MKNLNWQKLPTNVLRDSHSLWASMNTSNKSIEPNYSSIEELFCVPQTTPKDKDVTPVKKTLKEITFLDSKKSLRLNIFLKQFKCSNEEIVELIQKGDRSKFDIEILKQFLNLLPDKHEIENMKAYQKEEKLSNAEQFYLLLHAVPSYQLRIECMLLCEENPAPVQQKAQLVSTACDDILTCHRLRMFCQLILKVGNFLNYGSRMGEANGFKLGTLLKLTEIRARKSHITLLHHILEEVEKNHPDLLHLPNDLESVSRAAGIDIENLYSETSAILKRLKEIQIKMSSPLAKDVKEQYEKPIQDCLNSLRSLEGELEDIGKKKERLALYLCEDVNRLSLEDTFKTIKTFRDVVLKAQKDNKDRLDQAAKAEKRKNSADDEAKRQKGHSGKIICKGAA</sequence>
<dbReference type="EMBL" id="JANPWB010000013">
    <property type="protein sequence ID" value="KAJ1108019.1"/>
    <property type="molecule type" value="Genomic_DNA"/>
</dbReference>
<reference evidence="3" key="1">
    <citation type="journal article" date="2022" name="bioRxiv">
        <title>Sequencing and chromosome-scale assembly of the giantPleurodeles waltlgenome.</title>
        <authorList>
            <person name="Brown T."/>
            <person name="Elewa A."/>
            <person name="Iarovenko S."/>
            <person name="Subramanian E."/>
            <person name="Araus A.J."/>
            <person name="Petzold A."/>
            <person name="Susuki M."/>
            <person name="Suzuki K.-i.T."/>
            <person name="Hayashi T."/>
            <person name="Toyoda A."/>
            <person name="Oliveira C."/>
            <person name="Osipova E."/>
            <person name="Leigh N.D."/>
            <person name="Simon A."/>
            <person name="Yun M.H."/>
        </authorList>
    </citation>
    <scope>NUCLEOTIDE SEQUENCE</scope>
    <source>
        <strain evidence="3">20211129_DDA</strain>
        <tissue evidence="3">Liver</tissue>
    </source>
</reference>
<name>A0AAV7N027_PLEWA</name>
<accession>A0AAV7N027</accession>
<dbReference type="InterPro" id="IPR042201">
    <property type="entry name" value="FH2_Formin_sf"/>
</dbReference>
<dbReference type="SUPFAM" id="SSF101447">
    <property type="entry name" value="Formin homology 2 domain (FH2 domain)"/>
    <property type="match status" value="1"/>
</dbReference>
<proteinExistence type="predicted"/>
<gene>
    <name evidence="3" type="ORF">NDU88_005403</name>
</gene>
<dbReference type="InterPro" id="IPR015425">
    <property type="entry name" value="FH2_Formin"/>
</dbReference>
<dbReference type="PANTHER" id="PTHR46345">
    <property type="entry name" value="INVERTED FORMIN-2"/>
    <property type="match status" value="1"/>
</dbReference>
<dbReference type="Proteomes" id="UP001066276">
    <property type="component" value="Chromosome 9"/>
</dbReference>